<dbReference type="PRINTS" id="PR01590">
    <property type="entry name" value="HTHFIS"/>
</dbReference>
<evidence type="ECO:0000256" key="3">
    <source>
        <dbReference type="ARBA" id="ARBA00023015"/>
    </source>
</evidence>
<dbReference type="InterPro" id="IPR009057">
    <property type="entry name" value="Homeodomain-like_sf"/>
</dbReference>
<dbReference type="InterPro" id="IPR036291">
    <property type="entry name" value="NAD(P)-bd_dom_sf"/>
</dbReference>
<evidence type="ECO:0000256" key="5">
    <source>
        <dbReference type="ARBA" id="ARBA00023163"/>
    </source>
</evidence>
<dbReference type="Pfam" id="PF00158">
    <property type="entry name" value="Sigma54_activat"/>
    <property type="match status" value="1"/>
</dbReference>
<name>A0A3B1DCL7_9ZZZZ</name>
<dbReference type="InterPro" id="IPR027417">
    <property type="entry name" value="P-loop_NTPase"/>
</dbReference>
<dbReference type="SUPFAM" id="SSF52540">
    <property type="entry name" value="P-loop containing nucleoside triphosphate hydrolases"/>
    <property type="match status" value="1"/>
</dbReference>
<dbReference type="InterPro" id="IPR002078">
    <property type="entry name" value="Sigma_54_int"/>
</dbReference>
<dbReference type="Pfam" id="PF25601">
    <property type="entry name" value="AAA_lid_14"/>
    <property type="match status" value="1"/>
</dbReference>
<dbReference type="InterPro" id="IPR025944">
    <property type="entry name" value="Sigma_54_int_dom_CS"/>
</dbReference>
<keyword evidence="3" id="KW-0805">Transcription regulation</keyword>
<dbReference type="PROSITE" id="PS00688">
    <property type="entry name" value="SIGMA54_INTERACT_3"/>
    <property type="match status" value="1"/>
</dbReference>
<dbReference type="Gene3D" id="1.10.10.60">
    <property type="entry name" value="Homeodomain-like"/>
    <property type="match status" value="1"/>
</dbReference>
<dbReference type="Gene3D" id="1.10.8.60">
    <property type="match status" value="1"/>
</dbReference>
<sequence length="435" mass="48823">MTKLAIIGAGKGGTSLIEILHKDPLVQIVGIADPYAKAPGLDLARRHKILAVTDYHELLQGDVDLVIDVTGNNAVREALEKEREGIEVIGGLAAKFMWQLIEERIKSKMMRETIRARYSFENMIGKNKKMEAIYALIPKIATTKATVLIEGESGTGKELVAHSIHQYSTREEKAFIRVNCAALAESLLESELFGHVRGAFTGAVAHKLGRFELADGGTLFLDEIGEISLSTQAKLLRAVQDGEIEKVGDARRVKVDVRVIAATNKDLKKAVEMGEFRHDLYYRLKVVPILLPPLRDRKDDIPLLVDHFIARFNKEMGRKVTQVEPEVMAILDAYDFPGNIRELENIIEHAMVFCTGDTLEAEHLQKEIQPARKSVINTVVEDEDPIHAMEEALILKVLTQTKWNYKKTAERLKMSRTTLWRKIKTYGLKKPSIVS</sequence>
<gene>
    <name evidence="7" type="ORF">MNBD_NITROSPIRAE01-1676</name>
</gene>
<dbReference type="Pfam" id="PF02954">
    <property type="entry name" value="HTH_8"/>
    <property type="match status" value="1"/>
</dbReference>
<dbReference type="Gene3D" id="3.40.50.300">
    <property type="entry name" value="P-loop containing nucleotide triphosphate hydrolases"/>
    <property type="match status" value="1"/>
</dbReference>
<keyword evidence="2" id="KW-0067">ATP-binding</keyword>
<keyword evidence="5" id="KW-0804">Transcription</keyword>
<dbReference type="InterPro" id="IPR025943">
    <property type="entry name" value="Sigma_54_int_dom_ATP-bd_2"/>
</dbReference>
<dbReference type="InterPro" id="IPR058031">
    <property type="entry name" value="AAA_lid_NorR"/>
</dbReference>
<dbReference type="GO" id="GO:0043565">
    <property type="term" value="F:sequence-specific DNA binding"/>
    <property type="evidence" value="ECO:0007669"/>
    <property type="project" value="InterPro"/>
</dbReference>
<dbReference type="InterPro" id="IPR003593">
    <property type="entry name" value="AAA+_ATPase"/>
</dbReference>
<dbReference type="AlphaFoldDB" id="A0A3B1DCL7"/>
<dbReference type="PROSITE" id="PS50045">
    <property type="entry name" value="SIGMA54_INTERACT_4"/>
    <property type="match status" value="1"/>
</dbReference>
<dbReference type="CDD" id="cd00009">
    <property type="entry name" value="AAA"/>
    <property type="match status" value="1"/>
</dbReference>
<accession>A0A3B1DCL7</accession>
<evidence type="ECO:0000256" key="1">
    <source>
        <dbReference type="ARBA" id="ARBA00022741"/>
    </source>
</evidence>
<feature type="domain" description="Sigma-54 factor interaction" evidence="6">
    <location>
        <begin position="123"/>
        <end position="352"/>
    </location>
</feature>
<dbReference type="Gene3D" id="3.40.50.720">
    <property type="entry name" value="NAD(P)-binding Rossmann-like Domain"/>
    <property type="match status" value="1"/>
</dbReference>
<dbReference type="SUPFAM" id="SSF51735">
    <property type="entry name" value="NAD(P)-binding Rossmann-fold domains"/>
    <property type="match status" value="1"/>
</dbReference>
<dbReference type="PROSITE" id="PS00675">
    <property type="entry name" value="SIGMA54_INTERACT_1"/>
    <property type="match status" value="1"/>
</dbReference>
<dbReference type="SMART" id="SM00382">
    <property type="entry name" value="AAA"/>
    <property type="match status" value="1"/>
</dbReference>
<dbReference type="PANTHER" id="PTHR32071">
    <property type="entry name" value="TRANSCRIPTIONAL REGULATORY PROTEIN"/>
    <property type="match status" value="1"/>
</dbReference>
<keyword evidence="1" id="KW-0547">Nucleotide-binding</keyword>
<dbReference type="PANTHER" id="PTHR32071:SF113">
    <property type="entry name" value="ALGINATE BIOSYNTHESIS TRANSCRIPTIONAL REGULATORY PROTEIN ALGB"/>
    <property type="match status" value="1"/>
</dbReference>
<organism evidence="7">
    <name type="scientific">hydrothermal vent metagenome</name>
    <dbReference type="NCBI Taxonomy" id="652676"/>
    <lineage>
        <taxon>unclassified sequences</taxon>
        <taxon>metagenomes</taxon>
        <taxon>ecological metagenomes</taxon>
    </lineage>
</organism>
<reference evidence="7" key="1">
    <citation type="submission" date="2018-06" db="EMBL/GenBank/DDBJ databases">
        <authorList>
            <person name="Zhirakovskaya E."/>
        </authorList>
    </citation>
    <scope>NUCLEOTIDE SEQUENCE</scope>
</reference>
<dbReference type="PROSITE" id="PS00676">
    <property type="entry name" value="SIGMA54_INTERACT_2"/>
    <property type="match status" value="1"/>
</dbReference>
<dbReference type="GO" id="GO:0005524">
    <property type="term" value="F:ATP binding"/>
    <property type="evidence" value="ECO:0007669"/>
    <property type="project" value="UniProtKB-KW"/>
</dbReference>
<dbReference type="InterPro" id="IPR002197">
    <property type="entry name" value="HTH_Fis"/>
</dbReference>
<dbReference type="GO" id="GO:0006355">
    <property type="term" value="P:regulation of DNA-templated transcription"/>
    <property type="evidence" value="ECO:0007669"/>
    <property type="project" value="InterPro"/>
</dbReference>
<protein>
    <submittedName>
        <fullName evidence="7">Response regulator of zinc sigma-54-dependent two-component system</fullName>
    </submittedName>
</protein>
<evidence type="ECO:0000256" key="4">
    <source>
        <dbReference type="ARBA" id="ARBA00023125"/>
    </source>
</evidence>
<dbReference type="EMBL" id="UOGF01000011">
    <property type="protein sequence ID" value="VAX26407.1"/>
    <property type="molecule type" value="Genomic_DNA"/>
</dbReference>
<keyword evidence="4" id="KW-0238">DNA-binding</keyword>
<dbReference type="InterPro" id="IPR025662">
    <property type="entry name" value="Sigma_54_int_dom_ATP-bd_1"/>
</dbReference>
<evidence type="ECO:0000259" key="6">
    <source>
        <dbReference type="PROSITE" id="PS50045"/>
    </source>
</evidence>
<proteinExistence type="predicted"/>
<dbReference type="SUPFAM" id="SSF46689">
    <property type="entry name" value="Homeodomain-like"/>
    <property type="match status" value="1"/>
</dbReference>
<dbReference type="FunFam" id="3.40.50.300:FF:000006">
    <property type="entry name" value="DNA-binding transcriptional regulator NtrC"/>
    <property type="match status" value="1"/>
</dbReference>
<evidence type="ECO:0000256" key="2">
    <source>
        <dbReference type="ARBA" id="ARBA00022840"/>
    </source>
</evidence>
<evidence type="ECO:0000313" key="7">
    <source>
        <dbReference type="EMBL" id="VAX26407.1"/>
    </source>
</evidence>